<feature type="transmembrane region" description="Helical" evidence="6">
    <location>
        <begin position="382"/>
        <end position="404"/>
    </location>
</feature>
<feature type="transmembrane region" description="Helical" evidence="6">
    <location>
        <begin position="269"/>
        <end position="289"/>
    </location>
</feature>
<keyword evidence="3 6" id="KW-0812">Transmembrane</keyword>
<feature type="transmembrane region" description="Helical" evidence="6">
    <location>
        <begin position="355"/>
        <end position="376"/>
    </location>
</feature>
<dbReference type="CDD" id="cd13124">
    <property type="entry name" value="MATE_SpoVB_like"/>
    <property type="match status" value="1"/>
</dbReference>
<dbReference type="EMBL" id="DXAY01000066">
    <property type="protein sequence ID" value="HIZ74170.1"/>
    <property type="molecule type" value="Genomic_DNA"/>
</dbReference>
<reference evidence="7" key="2">
    <citation type="submission" date="2021-04" db="EMBL/GenBank/DDBJ databases">
        <authorList>
            <person name="Gilroy R."/>
        </authorList>
    </citation>
    <scope>NUCLEOTIDE SEQUENCE</scope>
    <source>
        <strain evidence="7">CHK196-3914</strain>
    </source>
</reference>
<evidence type="ECO:0000313" key="8">
    <source>
        <dbReference type="Proteomes" id="UP000824116"/>
    </source>
</evidence>
<dbReference type="PANTHER" id="PTHR30250">
    <property type="entry name" value="PST FAMILY PREDICTED COLANIC ACID TRANSPORTER"/>
    <property type="match status" value="1"/>
</dbReference>
<protein>
    <submittedName>
        <fullName evidence="7">Polysaccharide biosynthesis protein</fullName>
    </submittedName>
</protein>
<keyword evidence="2" id="KW-1003">Cell membrane</keyword>
<evidence type="ECO:0000256" key="5">
    <source>
        <dbReference type="ARBA" id="ARBA00023136"/>
    </source>
</evidence>
<dbReference type="PIRSF" id="PIRSF038958">
    <property type="entry name" value="PG_synth_SpoVB"/>
    <property type="match status" value="1"/>
</dbReference>
<dbReference type="InterPro" id="IPR050833">
    <property type="entry name" value="Poly_Biosynth_Transport"/>
</dbReference>
<evidence type="ECO:0000256" key="1">
    <source>
        <dbReference type="ARBA" id="ARBA00004651"/>
    </source>
</evidence>
<dbReference type="GO" id="GO:0005886">
    <property type="term" value="C:plasma membrane"/>
    <property type="evidence" value="ECO:0007669"/>
    <property type="project" value="UniProtKB-SubCell"/>
</dbReference>
<gene>
    <name evidence="7" type="ORF">H9723_02850</name>
</gene>
<feature type="transmembrane region" description="Helical" evidence="6">
    <location>
        <begin position="124"/>
        <end position="147"/>
    </location>
</feature>
<proteinExistence type="predicted"/>
<feature type="transmembrane region" description="Helical" evidence="6">
    <location>
        <begin position="182"/>
        <end position="204"/>
    </location>
</feature>
<evidence type="ECO:0000256" key="2">
    <source>
        <dbReference type="ARBA" id="ARBA00022475"/>
    </source>
</evidence>
<name>A0A9D2G8K2_9FIRM</name>
<dbReference type="AlphaFoldDB" id="A0A9D2G8K2"/>
<dbReference type="PANTHER" id="PTHR30250:SF24">
    <property type="entry name" value="STAGE V SPORULATION PROTEIN B"/>
    <property type="match status" value="1"/>
</dbReference>
<keyword evidence="4 6" id="KW-1133">Transmembrane helix</keyword>
<keyword evidence="5 6" id="KW-0472">Membrane</keyword>
<evidence type="ECO:0000313" key="7">
    <source>
        <dbReference type="EMBL" id="HIZ74170.1"/>
    </source>
</evidence>
<evidence type="ECO:0000256" key="3">
    <source>
        <dbReference type="ARBA" id="ARBA00022692"/>
    </source>
</evidence>
<dbReference type="Pfam" id="PF01943">
    <property type="entry name" value="Polysacc_synt"/>
    <property type="match status" value="1"/>
</dbReference>
<dbReference type="InterPro" id="IPR024923">
    <property type="entry name" value="PG_synth_SpoVB"/>
</dbReference>
<feature type="transmembrane region" description="Helical" evidence="6">
    <location>
        <begin position="12"/>
        <end position="31"/>
    </location>
</feature>
<reference evidence="7" key="1">
    <citation type="journal article" date="2021" name="PeerJ">
        <title>Extensive microbial diversity within the chicken gut microbiome revealed by metagenomics and culture.</title>
        <authorList>
            <person name="Gilroy R."/>
            <person name="Ravi A."/>
            <person name="Getino M."/>
            <person name="Pursley I."/>
            <person name="Horton D.L."/>
            <person name="Alikhan N.F."/>
            <person name="Baker D."/>
            <person name="Gharbi K."/>
            <person name="Hall N."/>
            <person name="Watson M."/>
            <person name="Adriaenssens E.M."/>
            <person name="Foster-Nyarko E."/>
            <person name="Jarju S."/>
            <person name="Secka A."/>
            <person name="Antonio M."/>
            <person name="Oren A."/>
            <person name="Chaudhuri R.R."/>
            <person name="La Ragione R."/>
            <person name="Hildebrand F."/>
            <person name="Pallen M.J."/>
        </authorList>
    </citation>
    <scope>NUCLEOTIDE SEQUENCE</scope>
    <source>
        <strain evidence="7">CHK196-3914</strain>
    </source>
</reference>
<comment type="caution">
    <text evidence="7">The sequence shown here is derived from an EMBL/GenBank/DDBJ whole genome shotgun (WGS) entry which is preliminary data.</text>
</comment>
<evidence type="ECO:0000256" key="6">
    <source>
        <dbReference type="SAM" id="Phobius"/>
    </source>
</evidence>
<feature type="transmembrane region" description="Helical" evidence="6">
    <location>
        <begin position="411"/>
        <end position="434"/>
    </location>
</feature>
<feature type="transmembrane region" description="Helical" evidence="6">
    <location>
        <begin position="43"/>
        <end position="65"/>
    </location>
</feature>
<sequence>MSVKHKMIRGTLILTSAGLLSRFMGFFFRIFLSHAFGEESVGLYQLVFPVYSLCFSLGTAGIQTALSRTVARKVSMGRPEDARNVLYAGLAVTVSFSLAEVIFIQQNAGMIAQRFLGDIRCTELLLIISYALPCASVHSCICGYSYGLQQTKTPAVSQLVEQTARISSVLIFFFLLRESGRTPSVSLAVAGIVIGEFASALYSARMFSGTGGNRGYFSADLFGKSFRELIPLSLPLTANRAVVTLLQSIEAVSIPACLRAYGHGTGDTLIIYGVLTGMALPCILFPSAVTNSVGVMLMPAVAEKQASGNRTGMMHLIRRAAGGCFLLGMACCLFFLIFGTFIGNILFHSDTAGKFIVTLAWICPFLYTNSALISTINGLGKTLFTFLINTSGLAIRIASVFLVIPHFGIQGYLWGLLLSQFIVSGMAVWILWIISGRIPATDT</sequence>
<feature type="transmembrane region" description="Helical" evidence="6">
    <location>
        <begin position="320"/>
        <end position="343"/>
    </location>
</feature>
<organism evidence="7 8">
    <name type="scientific">Candidatus Mediterraneibacter stercoravium</name>
    <dbReference type="NCBI Taxonomy" id="2838685"/>
    <lineage>
        <taxon>Bacteria</taxon>
        <taxon>Bacillati</taxon>
        <taxon>Bacillota</taxon>
        <taxon>Clostridia</taxon>
        <taxon>Lachnospirales</taxon>
        <taxon>Lachnospiraceae</taxon>
        <taxon>Mediterraneibacter</taxon>
    </lineage>
</organism>
<dbReference type="Proteomes" id="UP000824116">
    <property type="component" value="Unassembled WGS sequence"/>
</dbReference>
<accession>A0A9D2G8K2</accession>
<evidence type="ECO:0000256" key="4">
    <source>
        <dbReference type="ARBA" id="ARBA00022989"/>
    </source>
</evidence>
<comment type="subcellular location">
    <subcellularLocation>
        <location evidence="1">Cell membrane</location>
        <topology evidence="1">Multi-pass membrane protein</topology>
    </subcellularLocation>
</comment>
<feature type="transmembrane region" description="Helical" evidence="6">
    <location>
        <begin position="85"/>
        <end position="104"/>
    </location>
</feature>
<dbReference type="InterPro" id="IPR002797">
    <property type="entry name" value="Polysacc_synth"/>
</dbReference>